<dbReference type="CDD" id="cd17542">
    <property type="entry name" value="REC_CheY"/>
    <property type="match status" value="1"/>
</dbReference>
<name>A0A1I5UM03_9LACT</name>
<dbReference type="PANTHER" id="PTHR43228">
    <property type="entry name" value="TWO-COMPONENT RESPONSE REGULATOR"/>
    <property type="match status" value="1"/>
</dbReference>
<dbReference type="STRING" id="82801.SAMN04488506_0068"/>
<dbReference type="EMBL" id="FOXW01000001">
    <property type="protein sequence ID" value="SFP96275.1"/>
    <property type="molecule type" value="Genomic_DNA"/>
</dbReference>
<protein>
    <submittedName>
        <fullName evidence="3">Two-component system, chemotaxis family, response regulator CheY</fullName>
    </submittedName>
</protein>
<dbReference type="GO" id="GO:0000160">
    <property type="term" value="P:phosphorelay signal transduction system"/>
    <property type="evidence" value="ECO:0007669"/>
    <property type="project" value="InterPro"/>
</dbReference>
<dbReference type="InterPro" id="IPR052048">
    <property type="entry name" value="ST_Response_Regulator"/>
</dbReference>
<sequence length="120" mass="13149">MTKRVLIVDDAAFMRMKLKDILEKNGYSVVAEAENGVDAIEKYKAENPDIVTMDITMPEMDGVDALKGIKAFDPSAKVVMCSAMGQQSMVMDAIRAGAMDFIVKPFDTGRVIQALDKVTQ</sequence>
<dbReference type="Proteomes" id="UP000199136">
    <property type="component" value="Unassembled WGS sequence"/>
</dbReference>
<accession>A0A1I5UM03</accession>
<dbReference type="PANTHER" id="PTHR43228:SF1">
    <property type="entry name" value="TWO-COMPONENT RESPONSE REGULATOR ARR22"/>
    <property type="match status" value="1"/>
</dbReference>
<dbReference type="InterPro" id="IPR001789">
    <property type="entry name" value="Sig_transdc_resp-reg_receiver"/>
</dbReference>
<dbReference type="SMART" id="SM00448">
    <property type="entry name" value="REC"/>
    <property type="match status" value="1"/>
</dbReference>
<dbReference type="InterPro" id="IPR011006">
    <property type="entry name" value="CheY-like_superfamily"/>
</dbReference>
<dbReference type="RefSeq" id="WP_092479046.1">
    <property type="nucleotide sequence ID" value="NZ_FOXW01000001.1"/>
</dbReference>
<feature type="domain" description="Response regulatory" evidence="2">
    <location>
        <begin position="4"/>
        <end position="119"/>
    </location>
</feature>
<evidence type="ECO:0000313" key="4">
    <source>
        <dbReference type="Proteomes" id="UP000199136"/>
    </source>
</evidence>
<organism evidence="3 4">
    <name type="scientific">Desemzia incerta</name>
    <dbReference type="NCBI Taxonomy" id="82801"/>
    <lineage>
        <taxon>Bacteria</taxon>
        <taxon>Bacillati</taxon>
        <taxon>Bacillota</taxon>
        <taxon>Bacilli</taxon>
        <taxon>Lactobacillales</taxon>
        <taxon>Carnobacteriaceae</taxon>
        <taxon>Desemzia</taxon>
    </lineage>
</organism>
<evidence type="ECO:0000259" key="2">
    <source>
        <dbReference type="PROSITE" id="PS50110"/>
    </source>
</evidence>
<feature type="modified residue" description="4-aspartylphosphate" evidence="1">
    <location>
        <position position="54"/>
    </location>
</feature>
<evidence type="ECO:0000256" key="1">
    <source>
        <dbReference type="PROSITE-ProRule" id="PRU00169"/>
    </source>
</evidence>
<dbReference type="OrthoDB" id="9759232at2"/>
<dbReference type="PROSITE" id="PS50110">
    <property type="entry name" value="RESPONSE_REGULATORY"/>
    <property type="match status" value="1"/>
</dbReference>
<dbReference type="Gene3D" id="3.40.50.2300">
    <property type="match status" value="1"/>
</dbReference>
<keyword evidence="1" id="KW-0597">Phosphoprotein</keyword>
<proteinExistence type="predicted"/>
<dbReference type="AlphaFoldDB" id="A0A1I5UM03"/>
<dbReference type="Pfam" id="PF00072">
    <property type="entry name" value="Response_reg"/>
    <property type="match status" value="1"/>
</dbReference>
<dbReference type="SUPFAM" id="SSF52172">
    <property type="entry name" value="CheY-like"/>
    <property type="match status" value="1"/>
</dbReference>
<reference evidence="3 4" key="1">
    <citation type="submission" date="2016-10" db="EMBL/GenBank/DDBJ databases">
        <authorList>
            <person name="de Groot N.N."/>
        </authorList>
    </citation>
    <scope>NUCLEOTIDE SEQUENCE [LARGE SCALE GENOMIC DNA]</scope>
    <source>
        <strain evidence="3 4">DSM 20581</strain>
    </source>
</reference>
<gene>
    <name evidence="3" type="ORF">SAMN04488506_0068</name>
</gene>
<keyword evidence="4" id="KW-1185">Reference proteome</keyword>
<evidence type="ECO:0000313" key="3">
    <source>
        <dbReference type="EMBL" id="SFP96275.1"/>
    </source>
</evidence>